<dbReference type="Proteomes" id="UP001468798">
    <property type="component" value="Unassembled WGS sequence"/>
</dbReference>
<evidence type="ECO:0000313" key="2">
    <source>
        <dbReference type="EMBL" id="MEM0576879.1"/>
    </source>
</evidence>
<sequence>MEIEQIRWIDVYMVILFLFTWFWLVFGELRTKIIKITILDNQVQKKNYFGLNQKFDFNYFDGFQTSILRGKGENHEYLYLVKDKRKVIKISEKYHKNYFELKKRIATDLNNLGKIEFSYLDELKEIFK</sequence>
<protein>
    <submittedName>
        <fullName evidence="2">Uncharacterized protein</fullName>
    </submittedName>
</protein>
<feature type="transmembrane region" description="Helical" evidence="1">
    <location>
        <begin position="6"/>
        <end position="26"/>
    </location>
</feature>
<reference evidence="2 3" key="1">
    <citation type="submission" date="2024-03" db="EMBL/GenBank/DDBJ databases">
        <title>Two novel species of the genus Flavobacterium exhibiting potentially degradation of complex polysaccharides.</title>
        <authorList>
            <person name="Lian X."/>
        </authorList>
    </citation>
    <scope>NUCLEOTIDE SEQUENCE [LARGE SCALE GENOMIC DNA]</scope>
    <source>
        <strain evidence="2 3">N6</strain>
    </source>
</reference>
<evidence type="ECO:0000256" key="1">
    <source>
        <dbReference type="SAM" id="Phobius"/>
    </source>
</evidence>
<gene>
    <name evidence="2" type="ORF">WFZ86_10250</name>
</gene>
<comment type="caution">
    <text evidence="2">The sequence shown here is derived from an EMBL/GenBank/DDBJ whole genome shotgun (WGS) entry which is preliminary data.</text>
</comment>
<accession>A0ABU9NNN3</accession>
<keyword evidence="3" id="KW-1185">Reference proteome</keyword>
<keyword evidence="1" id="KW-0812">Transmembrane</keyword>
<evidence type="ECO:0000313" key="3">
    <source>
        <dbReference type="Proteomes" id="UP001468798"/>
    </source>
</evidence>
<keyword evidence="1" id="KW-0472">Membrane</keyword>
<dbReference type="RefSeq" id="WP_342691854.1">
    <property type="nucleotide sequence ID" value="NZ_JBCGDP010000008.1"/>
</dbReference>
<dbReference type="EMBL" id="JBCGDP010000008">
    <property type="protein sequence ID" value="MEM0576879.1"/>
    <property type="molecule type" value="Genomic_DNA"/>
</dbReference>
<proteinExistence type="predicted"/>
<name>A0ABU9NNN3_9FLAO</name>
<keyword evidence="1" id="KW-1133">Transmembrane helix</keyword>
<organism evidence="2 3">
    <name type="scientific">Flavobacterium polysaccharolyticum</name>
    <dbReference type="NCBI Taxonomy" id="3133148"/>
    <lineage>
        <taxon>Bacteria</taxon>
        <taxon>Pseudomonadati</taxon>
        <taxon>Bacteroidota</taxon>
        <taxon>Flavobacteriia</taxon>
        <taxon>Flavobacteriales</taxon>
        <taxon>Flavobacteriaceae</taxon>
        <taxon>Flavobacterium</taxon>
    </lineage>
</organism>